<reference evidence="1 2" key="1">
    <citation type="submission" date="2017-07" db="EMBL/GenBank/DDBJ databases">
        <title>Isolation and whole genome analysis of endospore-forming bacteria from heroin.</title>
        <authorList>
            <person name="Kalinowski J."/>
            <person name="Ahrens B."/>
            <person name="Al-Dilaimi A."/>
            <person name="Winkler A."/>
            <person name="Wibberg D."/>
            <person name="Schleenbecker U."/>
            <person name="Ruckert C."/>
            <person name="Wolfel R."/>
            <person name="Grass G."/>
        </authorList>
    </citation>
    <scope>NUCLEOTIDE SEQUENCE [LARGE SCALE GENOMIC DNA]</scope>
    <source>
        <strain evidence="1 2">7537-G1</strain>
    </source>
</reference>
<organism evidence="1 2">
    <name type="scientific">Paenibacillus campinasensis</name>
    <dbReference type="NCBI Taxonomy" id="66347"/>
    <lineage>
        <taxon>Bacteria</taxon>
        <taxon>Bacillati</taxon>
        <taxon>Bacillota</taxon>
        <taxon>Bacilli</taxon>
        <taxon>Bacillales</taxon>
        <taxon>Paenibacillaceae</taxon>
        <taxon>Paenibacillus</taxon>
    </lineage>
</organism>
<accession>A0A268EY18</accession>
<dbReference type="Proteomes" id="UP000215596">
    <property type="component" value="Unassembled WGS sequence"/>
</dbReference>
<sequence>MKAVPKVNTDGLYMEDVLVDDAFSGVVPFYNEPLQPAVLDGAASHATDSEDEDEGQRPEAEVAGYMVGIPVSPGLFHPRFDLVGWLAYQEALAAAQAEYQQALNSWHQLPQEERGQQPVLLWPSLPELWEEGLSPEEIEELTKPQPAVPAEVDRLGAELVARELEALELRRQNEALGAQVVGLELRMLSLETNSSEGEGTYV</sequence>
<evidence type="ECO:0000313" key="2">
    <source>
        <dbReference type="Proteomes" id="UP000215596"/>
    </source>
</evidence>
<dbReference type="EMBL" id="NPBY01000027">
    <property type="protein sequence ID" value="PAD78020.1"/>
    <property type="molecule type" value="Genomic_DNA"/>
</dbReference>
<gene>
    <name evidence="1" type="ORF">CHH67_08485</name>
</gene>
<name>A0A268EY18_9BACL</name>
<comment type="caution">
    <text evidence="1">The sequence shown here is derived from an EMBL/GenBank/DDBJ whole genome shotgun (WGS) entry which is preliminary data.</text>
</comment>
<proteinExistence type="predicted"/>
<dbReference type="RefSeq" id="WP_095264734.1">
    <property type="nucleotide sequence ID" value="NZ_NPBY01000027.1"/>
</dbReference>
<protein>
    <recommendedName>
        <fullName evidence="3">Bacteriophage SP-beta YorD domain-containing protein</fullName>
    </recommendedName>
</protein>
<dbReference type="AlphaFoldDB" id="A0A268EY18"/>
<evidence type="ECO:0000313" key="1">
    <source>
        <dbReference type="EMBL" id="PAD78020.1"/>
    </source>
</evidence>
<dbReference type="OrthoDB" id="2974702at2"/>
<evidence type="ECO:0008006" key="3">
    <source>
        <dbReference type="Google" id="ProtNLM"/>
    </source>
</evidence>